<dbReference type="PANTHER" id="PTHR11135">
    <property type="entry name" value="HISTONE ACETYLTRANSFERASE-RELATED"/>
    <property type="match status" value="1"/>
</dbReference>
<dbReference type="SFLD" id="SFLDG01091">
    <property type="entry name" value="uncharacterized_CHP01210-like"/>
    <property type="match status" value="1"/>
</dbReference>
<sequence length="307" mass="35116">MHAKRYYQFSEYLKERFGCKVYKVTIDAGFTCPNRDGKLGWGGCTYCNNKGFSANTRKAPGPIAEQVRQGMEFMRRRYKAEKFIAYFQAYTNTYAPIEILRAYYDEALAFEDMVALSVGTRPDCVPESVLDLIESYRSSHEVWIEYGLQTIHDKTLRLINRGHDYAVFLDALDRTKQRDIKICVHVILGLPGESRDDMMATACAVGEMNIHSLKIHLMHVLKDTPIEKDYREGLFKALEFDEYIKLVCDFLECIPPTVSIQRLTADGPRTILLAPAWATEKGRTLAAIDAEFIRRNSRQGIRTGSSH</sequence>
<name>A0A3A4P072_ABYX5</name>
<dbReference type="InterPro" id="IPR007197">
    <property type="entry name" value="rSAM"/>
</dbReference>
<dbReference type="InterPro" id="IPR023404">
    <property type="entry name" value="rSAM_horseshoe"/>
</dbReference>
<evidence type="ECO:0000256" key="3">
    <source>
        <dbReference type="ARBA" id="ARBA00022691"/>
    </source>
</evidence>
<accession>A0A3A4P072</accession>
<evidence type="ECO:0000256" key="1">
    <source>
        <dbReference type="ARBA" id="ARBA00001966"/>
    </source>
</evidence>
<dbReference type="GO" id="GO:0051539">
    <property type="term" value="F:4 iron, 4 sulfur cluster binding"/>
    <property type="evidence" value="ECO:0007669"/>
    <property type="project" value="UniProtKB-KW"/>
</dbReference>
<evidence type="ECO:0000259" key="7">
    <source>
        <dbReference type="PROSITE" id="PS51918"/>
    </source>
</evidence>
<dbReference type="AlphaFoldDB" id="A0A3A4P072"/>
<dbReference type="InterPro" id="IPR032432">
    <property type="entry name" value="Radical_SAM_C"/>
</dbReference>
<evidence type="ECO:0000256" key="5">
    <source>
        <dbReference type="ARBA" id="ARBA00023004"/>
    </source>
</evidence>
<dbReference type="PROSITE" id="PS51918">
    <property type="entry name" value="RADICAL_SAM"/>
    <property type="match status" value="1"/>
</dbReference>
<dbReference type="InterPro" id="IPR005911">
    <property type="entry name" value="YhcC-like"/>
</dbReference>
<dbReference type="InterPro" id="IPR039661">
    <property type="entry name" value="ELP3"/>
</dbReference>
<dbReference type="Gene3D" id="3.80.30.20">
    <property type="entry name" value="tm_1862 like domain"/>
    <property type="match status" value="1"/>
</dbReference>
<evidence type="ECO:0000313" key="9">
    <source>
        <dbReference type="Proteomes" id="UP000265882"/>
    </source>
</evidence>
<dbReference type="Pfam" id="PF04055">
    <property type="entry name" value="Radical_SAM"/>
    <property type="match status" value="1"/>
</dbReference>
<dbReference type="SFLD" id="SFLDG01086">
    <property type="entry name" value="elongater_protein-like"/>
    <property type="match status" value="1"/>
</dbReference>
<dbReference type="PANTHER" id="PTHR11135:SF1">
    <property type="entry name" value="PROTEIN YHCC"/>
    <property type="match status" value="1"/>
</dbReference>
<reference evidence="8 9" key="1">
    <citation type="journal article" date="2017" name="ISME J.">
        <title>Energy and carbon metabolisms in a deep terrestrial subsurface fluid microbial community.</title>
        <authorList>
            <person name="Momper L."/>
            <person name="Jungbluth S.P."/>
            <person name="Lee M.D."/>
            <person name="Amend J.P."/>
        </authorList>
    </citation>
    <scope>NUCLEOTIDE SEQUENCE [LARGE SCALE GENOMIC DNA]</scope>
    <source>
        <strain evidence="8">SURF_5</strain>
    </source>
</reference>
<dbReference type="GO" id="GO:0046872">
    <property type="term" value="F:metal ion binding"/>
    <property type="evidence" value="ECO:0007669"/>
    <property type="project" value="UniProtKB-KW"/>
</dbReference>
<dbReference type="Pfam" id="PF16199">
    <property type="entry name" value="Radical_SAM_C"/>
    <property type="match status" value="1"/>
</dbReference>
<organism evidence="8 9">
    <name type="scientific">Abyssobacteria bacterium (strain SURF_5)</name>
    <dbReference type="NCBI Taxonomy" id="2093360"/>
    <lineage>
        <taxon>Bacteria</taxon>
        <taxon>Pseudomonadati</taxon>
        <taxon>Candidatus Hydrogenedentota</taxon>
        <taxon>Candidatus Abyssobacteria</taxon>
    </lineage>
</organism>
<keyword evidence="2" id="KW-0004">4Fe-4S</keyword>
<dbReference type="EMBL" id="QZKU01000068">
    <property type="protein sequence ID" value="RJP21394.1"/>
    <property type="molecule type" value="Genomic_DNA"/>
</dbReference>
<dbReference type="SUPFAM" id="SSF102114">
    <property type="entry name" value="Radical SAM enzymes"/>
    <property type="match status" value="1"/>
</dbReference>
<keyword evidence="5" id="KW-0408">Iron</keyword>
<keyword evidence="4" id="KW-0479">Metal-binding</keyword>
<keyword evidence="6" id="KW-0411">Iron-sulfur</keyword>
<gene>
    <name evidence="8" type="ORF">C4520_10200</name>
</gene>
<dbReference type="InterPro" id="IPR058240">
    <property type="entry name" value="rSAM_sf"/>
</dbReference>
<evidence type="ECO:0000256" key="4">
    <source>
        <dbReference type="ARBA" id="ARBA00022723"/>
    </source>
</evidence>
<dbReference type="Proteomes" id="UP000265882">
    <property type="component" value="Unassembled WGS sequence"/>
</dbReference>
<evidence type="ECO:0000256" key="2">
    <source>
        <dbReference type="ARBA" id="ARBA00022485"/>
    </source>
</evidence>
<dbReference type="SMART" id="SM00729">
    <property type="entry name" value="Elp3"/>
    <property type="match status" value="1"/>
</dbReference>
<comment type="caution">
    <text evidence="8">The sequence shown here is derived from an EMBL/GenBank/DDBJ whole genome shotgun (WGS) entry which is preliminary data.</text>
</comment>
<evidence type="ECO:0000256" key="6">
    <source>
        <dbReference type="ARBA" id="ARBA00023014"/>
    </source>
</evidence>
<protein>
    <submittedName>
        <fullName evidence="8">TIGR01212 family radical SAM protein</fullName>
    </submittedName>
</protein>
<keyword evidence="3" id="KW-0949">S-adenosyl-L-methionine</keyword>
<dbReference type="GO" id="GO:0003824">
    <property type="term" value="F:catalytic activity"/>
    <property type="evidence" value="ECO:0007669"/>
    <property type="project" value="InterPro"/>
</dbReference>
<dbReference type="NCBIfam" id="TIGR01212">
    <property type="entry name" value="TIGR01212 family radical SAM protein"/>
    <property type="match status" value="1"/>
</dbReference>
<dbReference type="SFLD" id="SFLDS00029">
    <property type="entry name" value="Radical_SAM"/>
    <property type="match status" value="1"/>
</dbReference>
<dbReference type="InterPro" id="IPR006638">
    <property type="entry name" value="Elp3/MiaA/NifB-like_rSAM"/>
</dbReference>
<evidence type="ECO:0000313" key="8">
    <source>
        <dbReference type="EMBL" id="RJP21394.1"/>
    </source>
</evidence>
<proteinExistence type="predicted"/>
<comment type="cofactor">
    <cofactor evidence="1">
        <name>[4Fe-4S] cluster</name>
        <dbReference type="ChEBI" id="CHEBI:49883"/>
    </cofactor>
</comment>
<feature type="domain" description="Radical SAM core" evidence="7">
    <location>
        <begin position="16"/>
        <end position="255"/>
    </location>
</feature>